<evidence type="ECO:0000313" key="2">
    <source>
        <dbReference type="EMBL" id="QJA63751.1"/>
    </source>
</evidence>
<evidence type="ECO:0000313" key="3">
    <source>
        <dbReference type="EMBL" id="QJA83177.1"/>
    </source>
</evidence>
<protein>
    <submittedName>
        <fullName evidence="2">Uncharacterized protein</fullName>
    </submittedName>
</protein>
<accession>A0A6M3J3M3</accession>
<proteinExistence type="predicted"/>
<evidence type="ECO:0000256" key="1">
    <source>
        <dbReference type="SAM" id="MobiDB-lite"/>
    </source>
</evidence>
<feature type="region of interest" description="Disordered" evidence="1">
    <location>
        <begin position="44"/>
        <end position="91"/>
    </location>
</feature>
<dbReference type="AlphaFoldDB" id="A0A6M3J3M3"/>
<name>A0A6M3J3M3_9ZZZZ</name>
<reference evidence="2" key="1">
    <citation type="submission" date="2020-03" db="EMBL/GenBank/DDBJ databases">
        <title>The deep terrestrial virosphere.</title>
        <authorList>
            <person name="Holmfeldt K."/>
            <person name="Nilsson E."/>
            <person name="Simone D."/>
            <person name="Lopez-Fernandez M."/>
            <person name="Wu X."/>
            <person name="de Brujin I."/>
            <person name="Lundin D."/>
            <person name="Andersson A."/>
            <person name="Bertilsson S."/>
            <person name="Dopson M."/>
        </authorList>
    </citation>
    <scope>NUCLEOTIDE SEQUENCE</scope>
    <source>
        <strain evidence="3">MM415A00306</strain>
        <strain evidence="2">MM415B00578</strain>
    </source>
</reference>
<sequence>MDEKGKIKWLALLAPLLGAAGGAAFGGNKGAALGALGGAAATTSFSQGVERQQVRADARFEKEQDRAARKSEREASEETAATRHKEGMAGQFKDPRVRKAYLEGGLDAATAKQKELLGVEAEMSGLAKMISGAKTANVEAEEKAEKEDYIARVEIERETDAVMRLAEKNPKAAKAMAKNSNHKPVQELVPVIDLMKPAGGVSESLMNQIEKSPWKVNLLKGEERQEAMEILAGRGVDLSKISDVPDDPMSAIEAEKFAMAQWTFYHGTPGEENAQEAALWIAARVAELKTPPVPAPPPDPVGEVPGSAEGGEVPDDIVVQTMVDDAKRRGLSEKEVMDELAEIPENEDGLTADEKEEILRRLGFLKGAFGTEVPASARALQKLGQAAKGAVTDAGPLTGLAGLPSMTALANRKPK</sequence>
<gene>
    <name evidence="3" type="ORF">MM415A00306_0013</name>
    <name evidence="2" type="ORF">MM415B00578_0005</name>
</gene>
<dbReference type="EMBL" id="MT141505">
    <property type="protein sequence ID" value="QJA63751.1"/>
    <property type="molecule type" value="Genomic_DNA"/>
</dbReference>
<dbReference type="EMBL" id="MT142505">
    <property type="protein sequence ID" value="QJA83177.1"/>
    <property type="molecule type" value="Genomic_DNA"/>
</dbReference>
<organism evidence="2">
    <name type="scientific">viral metagenome</name>
    <dbReference type="NCBI Taxonomy" id="1070528"/>
    <lineage>
        <taxon>unclassified sequences</taxon>
        <taxon>metagenomes</taxon>
        <taxon>organismal metagenomes</taxon>
    </lineage>
</organism>
<feature type="compositionally biased region" description="Basic and acidic residues" evidence="1">
    <location>
        <begin position="52"/>
        <end position="91"/>
    </location>
</feature>